<name>A0A4C1TQP1_EUMVA</name>
<dbReference type="EMBL" id="BGZK01000078">
    <property type="protein sequence ID" value="GBP16287.1"/>
    <property type="molecule type" value="Genomic_DNA"/>
</dbReference>
<comment type="caution">
    <text evidence="1">The sequence shown here is derived from an EMBL/GenBank/DDBJ whole genome shotgun (WGS) entry which is preliminary data.</text>
</comment>
<protein>
    <submittedName>
        <fullName evidence="1">Uncharacterized protein</fullName>
    </submittedName>
</protein>
<keyword evidence="2" id="KW-1185">Reference proteome</keyword>
<reference evidence="1 2" key="1">
    <citation type="journal article" date="2019" name="Commun. Biol.">
        <title>The bagworm genome reveals a unique fibroin gene that provides high tensile strength.</title>
        <authorList>
            <person name="Kono N."/>
            <person name="Nakamura H."/>
            <person name="Ohtoshi R."/>
            <person name="Tomita M."/>
            <person name="Numata K."/>
            <person name="Arakawa K."/>
        </authorList>
    </citation>
    <scope>NUCLEOTIDE SEQUENCE [LARGE SCALE GENOMIC DNA]</scope>
</reference>
<accession>A0A4C1TQP1</accession>
<evidence type="ECO:0000313" key="2">
    <source>
        <dbReference type="Proteomes" id="UP000299102"/>
    </source>
</evidence>
<organism evidence="1 2">
    <name type="scientific">Eumeta variegata</name>
    <name type="common">Bagworm moth</name>
    <name type="synonym">Eumeta japonica</name>
    <dbReference type="NCBI Taxonomy" id="151549"/>
    <lineage>
        <taxon>Eukaryota</taxon>
        <taxon>Metazoa</taxon>
        <taxon>Ecdysozoa</taxon>
        <taxon>Arthropoda</taxon>
        <taxon>Hexapoda</taxon>
        <taxon>Insecta</taxon>
        <taxon>Pterygota</taxon>
        <taxon>Neoptera</taxon>
        <taxon>Endopterygota</taxon>
        <taxon>Lepidoptera</taxon>
        <taxon>Glossata</taxon>
        <taxon>Ditrysia</taxon>
        <taxon>Tineoidea</taxon>
        <taxon>Psychidae</taxon>
        <taxon>Oiketicinae</taxon>
        <taxon>Eumeta</taxon>
    </lineage>
</organism>
<evidence type="ECO:0000313" key="1">
    <source>
        <dbReference type="EMBL" id="GBP16287.1"/>
    </source>
</evidence>
<dbReference type="AlphaFoldDB" id="A0A4C1TQP1"/>
<dbReference type="Proteomes" id="UP000299102">
    <property type="component" value="Unassembled WGS sequence"/>
</dbReference>
<sequence length="75" mass="8834">METRKPTRGARALPASWEGIGYLVKEDWVEERVRGGMGYRNFYRTDAVVRRPKLSMFTLEDKQGRRRRGVGGRYR</sequence>
<proteinExistence type="predicted"/>
<gene>
    <name evidence="1" type="ORF">EVAR_93655_1</name>
</gene>